<accession>K6VQV0</accession>
<dbReference type="InterPro" id="IPR051599">
    <property type="entry name" value="Cell_Envelope_Assoc"/>
</dbReference>
<dbReference type="GO" id="GO:0005886">
    <property type="term" value="C:plasma membrane"/>
    <property type="evidence" value="ECO:0007669"/>
    <property type="project" value="TreeGrafter"/>
</dbReference>
<dbReference type="GO" id="GO:0000270">
    <property type="term" value="P:peptidoglycan metabolic process"/>
    <property type="evidence" value="ECO:0007669"/>
    <property type="project" value="TreeGrafter"/>
</dbReference>
<evidence type="ECO:0000313" key="3">
    <source>
        <dbReference type="EMBL" id="GAB77745.1"/>
    </source>
</evidence>
<dbReference type="AlphaFoldDB" id="K6VQV0"/>
<feature type="transmembrane region" description="Helical" evidence="1">
    <location>
        <begin position="66"/>
        <end position="90"/>
    </location>
</feature>
<proteinExistence type="predicted"/>
<feature type="transmembrane region" description="Helical" evidence="1">
    <location>
        <begin position="102"/>
        <end position="125"/>
    </location>
</feature>
<dbReference type="eggNOG" id="COG1434">
    <property type="taxonomic scope" value="Bacteria"/>
</dbReference>
<evidence type="ECO:0000256" key="1">
    <source>
        <dbReference type="SAM" id="Phobius"/>
    </source>
</evidence>
<feature type="transmembrane region" description="Helical" evidence="1">
    <location>
        <begin position="6"/>
        <end position="27"/>
    </location>
</feature>
<sequence>MSDEKILGLILALPLTAVTIGLGWFFLRRLRQDTGRIADGFLALFILGSATCAAMAWGAAAGAGHLVLAAALLGSALLPWAVLAGVGLLFVNGVRVIRREGIGSTTVLPIALGVSVIALPMALLWSVSDESISHVSFVVSFMAFLGTFYGAYLAAHLVSYVVYALAHARLEVPTDVHVVVTLGSGLAGDRVTPLLASRLDRALQVRARSDDPEGVVMVVSGGQGRNESVSEAAAMAAYLQDKGVPPGKVLQEDRSTTTEENLTFTDRLLALNGLQASRIVVCTNDFHAVRAAVLSRRLGLGMHVVGAPTAGYYRPAAFLRESVALLREHWLRHLIVAGLLVAGLLVLAMA</sequence>
<dbReference type="InterPro" id="IPR003848">
    <property type="entry name" value="DUF218"/>
</dbReference>
<dbReference type="CDD" id="cd06259">
    <property type="entry name" value="YdcF-like"/>
    <property type="match status" value="1"/>
</dbReference>
<protein>
    <recommendedName>
        <fullName evidence="2">DUF218 domain-containing protein</fullName>
    </recommendedName>
</protein>
<dbReference type="Gene3D" id="3.40.50.620">
    <property type="entry name" value="HUPs"/>
    <property type="match status" value="1"/>
</dbReference>
<evidence type="ECO:0000313" key="4">
    <source>
        <dbReference type="Proteomes" id="UP000008495"/>
    </source>
</evidence>
<dbReference type="STRING" id="100225.SAMN05421595_0249"/>
<dbReference type="PANTHER" id="PTHR30336">
    <property type="entry name" value="INNER MEMBRANE PROTEIN, PROBABLE PERMEASE"/>
    <property type="match status" value="1"/>
</dbReference>
<dbReference type="OrthoDB" id="9782395at2"/>
<comment type="caution">
    <text evidence="3">The sequence shown here is derived from an EMBL/GenBank/DDBJ whole genome shotgun (WGS) entry which is preliminary data.</text>
</comment>
<organism evidence="3 4">
    <name type="scientific">Austwickia chelonae NBRC 105200</name>
    <dbReference type="NCBI Taxonomy" id="1184607"/>
    <lineage>
        <taxon>Bacteria</taxon>
        <taxon>Bacillati</taxon>
        <taxon>Actinomycetota</taxon>
        <taxon>Actinomycetes</taxon>
        <taxon>Micrococcales</taxon>
        <taxon>Dermatophilaceae</taxon>
        <taxon>Austwickia</taxon>
    </lineage>
</organism>
<feature type="transmembrane region" description="Helical" evidence="1">
    <location>
        <begin position="39"/>
        <end position="60"/>
    </location>
</feature>
<feature type="domain" description="DUF218" evidence="2">
    <location>
        <begin position="178"/>
        <end position="328"/>
    </location>
</feature>
<dbReference type="InterPro" id="IPR014729">
    <property type="entry name" value="Rossmann-like_a/b/a_fold"/>
</dbReference>
<dbReference type="Proteomes" id="UP000008495">
    <property type="component" value="Unassembled WGS sequence"/>
</dbReference>
<keyword evidence="1" id="KW-0812">Transmembrane</keyword>
<evidence type="ECO:0000259" key="2">
    <source>
        <dbReference type="Pfam" id="PF02698"/>
    </source>
</evidence>
<feature type="transmembrane region" description="Helical" evidence="1">
    <location>
        <begin position="330"/>
        <end position="349"/>
    </location>
</feature>
<keyword evidence="1" id="KW-0472">Membrane</keyword>
<dbReference type="EMBL" id="BAGZ01000006">
    <property type="protein sequence ID" value="GAB77745.1"/>
    <property type="molecule type" value="Genomic_DNA"/>
</dbReference>
<keyword evidence="1" id="KW-1133">Transmembrane helix</keyword>
<keyword evidence="4" id="KW-1185">Reference proteome</keyword>
<dbReference type="RefSeq" id="WP_006502497.1">
    <property type="nucleotide sequence ID" value="NZ_BAGZ01000006.1"/>
</dbReference>
<reference evidence="3 4" key="1">
    <citation type="submission" date="2012-08" db="EMBL/GenBank/DDBJ databases">
        <title>Whole genome shotgun sequence of Austwickia chelonae NBRC 105200.</title>
        <authorList>
            <person name="Yoshida I."/>
            <person name="Hosoyama A."/>
            <person name="Tsuchikane K."/>
            <person name="Katsumata H."/>
            <person name="Ando Y."/>
            <person name="Ohji S."/>
            <person name="Hamada M."/>
            <person name="Tamura T."/>
            <person name="Yamazoe A."/>
            <person name="Yamazaki S."/>
            <person name="Fujita N."/>
        </authorList>
    </citation>
    <scope>NUCLEOTIDE SEQUENCE [LARGE SCALE GENOMIC DNA]</scope>
    <source>
        <strain evidence="3 4">NBRC 105200</strain>
    </source>
</reference>
<gene>
    <name evidence="3" type="ORF">AUCHE_06_00170</name>
</gene>
<dbReference type="Pfam" id="PF02698">
    <property type="entry name" value="DUF218"/>
    <property type="match status" value="1"/>
</dbReference>
<dbReference type="GO" id="GO:0043164">
    <property type="term" value="P:Gram-negative-bacterium-type cell wall biogenesis"/>
    <property type="evidence" value="ECO:0007669"/>
    <property type="project" value="TreeGrafter"/>
</dbReference>
<dbReference type="PANTHER" id="PTHR30336:SF4">
    <property type="entry name" value="ENVELOPE BIOGENESIS FACTOR ELYC"/>
    <property type="match status" value="1"/>
</dbReference>
<feature type="transmembrane region" description="Helical" evidence="1">
    <location>
        <begin position="137"/>
        <end position="163"/>
    </location>
</feature>
<name>K6VQV0_9MICO</name>